<gene>
    <name evidence="1" type="ORF">SAMN04487969_101556</name>
</gene>
<reference evidence="2" key="1">
    <citation type="submission" date="2016-10" db="EMBL/GenBank/DDBJ databases">
        <authorList>
            <person name="Varghese N."/>
            <person name="Submissions S."/>
        </authorList>
    </citation>
    <scope>NUCLEOTIDE SEQUENCE [LARGE SCALE GENOMIC DNA]</scope>
    <source>
        <strain evidence="2">CGMCC 1.10223</strain>
    </source>
</reference>
<protein>
    <submittedName>
        <fullName evidence="1">Uncharacterized protein</fullName>
    </submittedName>
</protein>
<name>A0A1I1YHE8_9BACL</name>
<organism evidence="1 2">
    <name type="scientific">Paenibacillus algorifonticola</name>
    <dbReference type="NCBI Taxonomy" id="684063"/>
    <lineage>
        <taxon>Bacteria</taxon>
        <taxon>Bacillati</taxon>
        <taxon>Bacillota</taxon>
        <taxon>Bacilli</taxon>
        <taxon>Bacillales</taxon>
        <taxon>Paenibacillaceae</taxon>
        <taxon>Paenibacillus</taxon>
    </lineage>
</organism>
<sequence length="56" mass="6603">MHCNRLSWKVLGRRLLITIEKANDKEHFSIDCKGKIEREKHTHVIFFGESGIFSVF</sequence>
<evidence type="ECO:0000313" key="1">
    <source>
        <dbReference type="EMBL" id="SFE19005.1"/>
    </source>
</evidence>
<evidence type="ECO:0000313" key="2">
    <source>
        <dbReference type="Proteomes" id="UP000183410"/>
    </source>
</evidence>
<dbReference type="Proteomes" id="UP000183410">
    <property type="component" value="Unassembled WGS sequence"/>
</dbReference>
<dbReference type="AlphaFoldDB" id="A0A1I1YHE8"/>
<accession>A0A1I1YHE8</accession>
<keyword evidence="2" id="KW-1185">Reference proteome</keyword>
<dbReference type="EMBL" id="FONN01000001">
    <property type="protein sequence ID" value="SFE19005.1"/>
    <property type="molecule type" value="Genomic_DNA"/>
</dbReference>
<proteinExistence type="predicted"/>